<evidence type="ECO:0000313" key="5">
    <source>
        <dbReference type="EMBL" id="KAB5588347.1"/>
    </source>
</evidence>
<accession>A0A5N5QAB6</accession>
<dbReference type="Gene3D" id="3.40.309.10">
    <property type="entry name" value="Aldehyde Dehydrogenase, Chain A, domain 2"/>
    <property type="match status" value="1"/>
</dbReference>
<sequence length="821" mass="87919">MQARISLPGALSNSVASDRAGGELMLEGVEAAVRTWGILMREKDRGEVRKSVERPGVGEKKGKGSRSEWLAQAEIFTWNHSPTSWPDLPFTLIQFYTISPDWHMFPRDSEVHPNLLGTRITVRRIVSAWPVAEFGSDGVFLGSATDAMYAASSPLDAPLLCPCSSLVAGSTAQQDPARRLSHFSDELGQGLDSLKREIGKVRSSTGSGERRVDQESPPVNAEAMIEARSLVAASCEDDASRSVKSAPGSVPSIVPDIVPLANPGVVLVYADDAPVGLTEEEEEGSRVTLESTATATEKEMNREKRLEPPILVLNSQQSLGRNVLPAPAELDYKTGKMLHQLHQVPLVINGKPCLGSKTYPRNDPHTGKHLFDVSAATEDDVRAAIAAAQAAFPAWSATSPIERRKIFLNAARIFEERRAQFVKIGCYETTNSQIWANIDLNLTIAALEELAAAITQLKSEIVRPSAGQEAHILREPFGVVLGIAPWNAAITLGCRAVSNAIMGGNTTVLKTSEHSPRLHTAVAEVFAEAGLPAGVLNVIHVDPKDAPQVVEAMVANPAVRKVNFTGSTPVGAKIAEMAGRHLKPVVMELGGAAPLIVLEDADIEHAANNAVHGLGQICMSTNVMLLHDSIADQFISTMKQYRLIASSDTDAAYRGLFTSQSADRIRGLIDDAVSKGATRTIGSDDPASGSPTNNVLQPTVLDNTPESARIVTEEIFGPAVAVVRFKEEKDAVRIANDREYGLSAAVFSKDVARAYTIARQIESGAVHINGSTVHDTPTLPHGGRKKSGWGRFNGLEGIKCVSTLVVTFSANQFAGNSPNSR</sequence>
<reference evidence="5 6" key="1">
    <citation type="journal article" date="2019" name="Fungal Biol. Biotechnol.">
        <title>Draft genome sequence of fastidious pathogen Ceratobasidium theobromae, which causes vascular-streak dieback in Theobroma cacao.</title>
        <authorList>
            <person name="Ali S.S."/>
            <person name="Asman A."/>
            <person name="Shao J."/>
            <person name="Firmansyah A.P."/>
            <person name="Susilo A.W."/>
            <person name="Rosmana A."/>
            <person name="McMahon P."/>
            <person name="Junaid M."/>
            <person name="Guest D."/>
            <person name="Kheng T.Y."/>
            <person name="Meinhardt L.W."/>
            <person name="Bailey B.A."/>
        </authorList>
    </citation>
    <scope>NUCLEOTIDE SEQUENCE [LARGE SCALE GENOMIC DNA]</scope>
    <source>
        <strain evidence="5 6">CT2</strain>
    </source>
</reference>
<dbReference type="Gene3D" id="3.40.605.10">
    <property type="entry name" value="Aldehyde Dehydrogenase, Chain A, domain 1"/>
    <property type="match status" value="1"/>
</dbReference>
<name>A0A5N5QAB6_9AGAM</name>
<dbReference type="InterPro" id="IPR016161">
    <property type="entry name" value="Ald_DH/histidinol_DH"/>
</dbReference>
<protein>
    <submittedName>
        <fullName evidence="5">NAD-dependent aldehyde dehydrogenase family protein</fullName>
    </submittedName>
</protein>
<keyword evidence="2" id="KW-0520">NAD</keyword>
<feature type="region of interest" description="Disordered" evidence="3">
    <location>
        <begin position="280"/>
        <end position="302"/>
    </location>
</feature>
<dbReference type="PANTHER" id="PTHR42986:SF1">
    <property type="entry name" value="BENZALDEHYDE DEHYDROGENASE YFMT"/>
    <property type="match status" value="1"/>
</dbReference>
<dbReference type="Pfam" id="PF00171">
    <property type="entry name" value="Aldedh"/>
    <property type="match status" value="1"/>
</dbReference>
<evidence type="ECO:0000256" key="1">
    <source>
        <dbReference type="ARBA" id="ARBA00009986"/>
    </source>
</evidence>
<evidence type="ECO:0000256" key="2">
    <source>
        <dbReference type="ARBA" id="ARBA00023027"/>
    </source>
</evidence>
<gene>
    <name evidence="5" type="ORF">CTheo_8209</name>
</gene>
<organism evidence="5 6">
    <name type="scientific">Ceratobasidium theobromae</name>
    <dbReference type="NCBI Taxonomy" id="1582974"/>
    <lineage>
        <taxon>Eukaryota</taxon>
        <taxon>Fungi</taxon>
        <taxon>Dikarya</taxon>
        <taxon>Basidiomycota</taxon>
        <taxon>Agaricomycotina</taxon>
        <taxon>Agaricomycetes</taxon>
        <taxon>Cantharellales</taxon>
        <taxon>Ceratobasidiaceae</taxon>
        <taxon>Ceratobasidium</taxon>
    </lineage>
</organism>
<evidence type="ECO:0000256" key="3">
    <source>
        <dbReference type="SAM" id="MobiDB-lite"/>
    </source>
</evidence>
<dbReference type="InterPro" id="IPR016163">
    <property type="entry name" value="Ald_DH_C"/>
</dbReference>
<dbReference type="InterPro" id="IPR015590">
    <property type="entry name" value="Aldehyde_DH_dom"/>
</dbReference>
<evidence type="ECO:0000313" key="6">
    <source>
        <dbReference type="Proteomes" id="UP000383932"/>
    </source>
</evidence>
<dbReference type="SUPFAM" id="SSF53720">
    <property type="entry name" value="ALDH-like"/>
    <property type="match status" value="1"/>
</dbReference>
<comment type="caution">
    <text evidence="5">The sequence shown here is derived from an EMBL/GenBank/DDBJ whole genome shotgun (WGS) entry which is preliminary data.</text>
</comment>
<dbReference type="GO" id="GO:0016620">
    <property type="term" value="F:oxidoreductase activity, acting on the aldehyde or oxo group of donors, NAD or NADP as acceptor"/>
    <property type="evidence" value="ECO:0007669"/>
    <property type="project" value="InterPro"/>
</dbReference>
<proteinExistence type="inferred from homology"/>
<dbReference type="PANTHER" id="PTHR42986">
    <property type="entry name" value="BENZALDEHYDE DEHYDROGENASE YFMT"/>
    <property type="match status" value="1"/>
</dbReference>
<dbReference type="OrthoDB" id="310895at2759"/>
<feature type="domain" description="Aldehyde dehydrogenase" evidence="4">
    <location>
        <begin position="357"/>
        <end position="801"/>
    </location>
</feature>
<dbReference type="Proteomes" id="UP000383932">
    <property type="component" value="Unassembled WGS sequence"/>
</dbReference>
<feature type="compositionally biased region" description="Polar residues" evidence="3">
    <location>
        <begin position="689"/>
        <end position="700"/>
    </location>
</feature>
<comment type="similarity">
    <text evidence="1">Belongs to the aldehyde dehydrogenase family.</text>
</comment>
<dbReference type="InterPro" id="IPR016162">
    <property type="entry name" value="Ald_DH_N"/>
</dbReference>
<dbReference type="EMBL" id="SSOP01000480">
    <property type="protein sequence ID" value="KAB5588347.1"/>
    <property type="molecule type" value="Genomic_DNA"/>
</dbReference>
<keyword evidence="6" id="KW-1185">Reference proteome</keyword>
<dbReference type="AlphaFoldDB" id="A0A5N5QAB6"/>
<evidence type="ECO:0000259" key="4">
    <source>
        <dbReference type="Pfam" id="PF00171"/>
    </source>
</evidence>
<feature type="region of interest" description="Disordered" evidence="3">
    <location>
        <begin position="679"/>
        <end position="700"/>
    </location>
</feature>